<accession>A0A5N6Z3G3</accession>
<dbReference type="AlphaFoldDB" id="A0A5N6Z3G3"/>
<dbReference type="GO" id="GO:0005524">
    <property type="term" value="F:ATP binding"/>
    <property type="evidence" value="ECO:0007669"/>
    <property type="project" value="UniProtKB-KW"/>
</dbReference>
<dbReference type="SMART" id="SM00220">
    <property type="entry name" value="S_TKc"/>
    <property type="match status" value="1"/>
</dbReference>
<evidence type="ECO:0000256" key="3">
    <source>
        <dbReference type="ARBA" id="ARBA00022679"/>
    </source>
</evidence>
<dbReference type="Proteomes" id="UP000327118">
    <property type="component" value="Unassembled WGS sequence"/>
</dbReference>
<dbReference type="Gene3D" id="1.10.510.10">
    <property type="entry name" value="Transferase(Phosphotransferase) domain 1"/>
    <property type="match status" value="1"/>
</dbReference>
<dbReference type="EMBL" id="ML739139">
    <property type="protein sequence ID" value="KAE8352185.1"/>
    <property type="molecule type" value="Genomic_DNA"/>
</dbReference>
<keyword evidence="11" id="KW-1185">Reference proteome</keyword>
<dbReference type="PANTHER" id="PTHR47634:SF9">
    <property type="entry name" value="PROTEIN KINASE DOMAIN-CONTAINING PROTEIN-RELATED"/>
    <property type="match status" value="1"/>
</dbReference>
<comment type="catalytic activity">
    <reaction evidence="7">
        <text>L-threonyl-[protein] + ATP = O-phospho-L-threonyl-[protein] + ADP + H(+)</text>
        <dbReference type="Rhea" id="RHEA:46608"/>
        <dbReference type="Rhea" id="RHEA-COMP:11060"/>
        <dbReference type="Rhea" id="RHEA-COMP:11605"/>
        <dbReference type="ChEBI" id="CHEBI:15378"/>
        <dbReference type="ChEBI" id="CHEBI:30013"/>
        <dbReference type="ChEBI" id="CHEBI:30616"/>
        <dbReference type="ChEBI" id="CHEBI:61977"/>
        <dbReference type="ChEBI" id="CHEBI:456216"/>
        <dbReference type="EC" id="2.7.11.1"/>
    </reaction>
</comment>
<reference evidence="11" key="1">
    <citation type="submission" date="2019-04" db="EMBL/GenBank/DDBJ databases">
        <title>Friends and foes A comparative genomics studyof 23 Aspergillus species from section Flavi.</title>
        <authorList>
            <consortium name="DOE Joint Genome Institute"/>
            <person name="Kjaerbolling I."/>
            <person name="Vesth T."/>
            <person name="Frisvad J.C."/>
            <person name="Nybo J.L."/>
            <person name="Theobald S."/>
            <person name="Kildgaard S."/>
            <person name="Isbrandt T."/>
            <person name="Kuo A."/>
            <person name="Sato A."/>
            <person name="Lyhne E.K."/>
            <person name="Kogle M.E."/>
            <person name="Wiebenga A."/>
            <person name="Kun R.S."/>
            <person name="Lubbers R.J."/>
            <person name="Makela M.R."/>
            <person name="Barry K."/>
            <person name="Chovatia M."/>
            <person name="Clum A."/>
            <person name="Daum C."/>
            <person name="Haridas S."/>
            <person name="He G."/>
            <person name="LaButti K."/>
            <person name="Lipzen A."/>
            <person name="Mondo S."/>
            <person name="Riley R."/>
            <person name="Salamov A."/>
            <person name="Simmons B.A."/>
            <person name="Magnuson J.K."/>
            <person name="Henrissat B."/>
            <person name="Mortensen U.H."/>
            <person name="Larsen T.O."/>
            <person name="Devries R.P."/>
            <person name="Grigoriev I.V."/>
            <person name="Machida M."/>
            <person name="Baker S.E."/>
            <person name="Andersen M.R."/>
        </authorList>
    </citation>
    <scope>NUCLEOTIDE SEQUENCE [LARGE SCALE GENOMIC DNA]</scope>
    <source>
        <strain evidence="11">CBS 553.77</strain>
    </source>
</reference>
<dbReference type="PANTHER" id="PTHR47634">
    <property type="entry name" value="PROTEIN KINASE DOMAIN-CONTAINING PROTEIN-RELATED"/>
    <property type="match status" value="1"/>
</dbReference>
<dbReference type="InterPro" id="IPR000719">
    <property type="entry name" value="Prot_kinase_dom"/>
</dbReference>
<name>A0A5N6Z3G3_9EURO</name>
<protein>
    <recommendedName>
        <fullName evidence="1">non-specific serine/threonine protein kinase</fullName>
        <ecNumber evidence="1">2.7.11.1</ecNumber>
    </recommendedName>
</protein>
<evidence type="ECO:0000256" key="2">
    <source>
        <dbReference type="ARBA" id="ARBA00022527"/>
    </source>
</evidence>
<gene>
    <name evidence="10" type="ORF">BDV28DRAFT_149276</name>
</gene>
<dbReference type="SUPFAM" id="SSF56112">
    <property type="entry name" value="Protein kinase-like (PK-like)"/>
    <property type="match status" value="1"/>
</dbReference>
<dbReference type="InterPro" id="IPR011009">
    <property type="entry name" value="Kinase-like_dom_sf"/>
</dbReference>
<dbReference type="Gene3D" id="3.30.200.20">
    <property type="entry name" value="Phosphorylase Kinase, domain 1"/>
    <property type="match status" value="1"/>
</dbReference>
<keyword evidence="6" id="KW-0067">ATP-binding</keyword>
<sequence length="434" mass="49257">MESEALTGTSKVSLNVEYMPIDDVEKLERYCPGGYCPTTIGERLNNRYHVVHKLGVGSYSTVWLARDQEAGKYVSIKIAIASSEVAGSQESSILHRLLVADSEAGTHPGRPLISPILDEFTLSSPNGIHRCFVTVPGMMNLAEAKDASYIRLFQLPVARAIVAQLVQAVAFLHSRGIVHADLHAGNVLIRLPGAIDALLPEQLYKRFGQPRYEPVVRLDNRPLQDNIPSHIVVPIWLGKESENISLTEAQIILTDFGESFAPGNTMRYYSNTPDVLIPPEVYFEPQETLSFPADIWTLACTIWTVLGQSPLFEGFNPSVDWVLKEHVDTLGKLPEQWWLKWDSRNRWFNEDGSRHHGAYRRPWAQRFEDSVQKPRQESNMPEVGQEEKLALFAMLKAMLDFQPKERPTAREVMECEWMRTWALPELLKIRENQI</sequence>
<organism evidence="10 11">
    <name type="scientific">Aspergillus coremiiformis</name>
    <dbReference type="NCBI Taxonomy" id="138285"/>
    <lineage>
        <taxon>Eukaryota</taxon>
        <taxon>Fungi</taxon>
        <taxon>Dikarya</taxon>
        <taxon>Ascomycota</taxon>
        <taxon>Pezizomycotina</taxon>
        <taxon>Eurotiomycetes</taxon>
        <taxon>Eurotiomycetidae</taxon>
        <taxon>Eurotiales</taxon>
        <taxon>Aspergillaceae</taxon>
        <taxon>Aspergillus</taxon>
        <taxon>Aspergillus subgen. Circumdati</taxon>
    </lineage>
</organism>
<evidence type="ECO:0000256" key="6">
    <source>
        <dbReference type="ARBA" id="ARBA00022840"/>
    </source>
</evidence>
<evidence type="ECO:0000313" key="11">
    <source>
        <dbReference type="Proteomes" id="UP000327118"/>
    </source>
</evidence>
<evidence type="ECO:0000256" key="5">
    <source>
        <dbReference type="ARBA" id="ARBA00022777"/>
    </source>
</evidence>
<keyword evidence="3" id="KW-0808">Transferase</keyword>
<evidence type="ECO:0000313" key="10">
    <source>
        <dbReference type="EMBL" id="KAE8352185.1"/>
    </source>
</evidence>
<feature type="domain" description="Protein kinase" evidence="9">
    <location>
        <begin position="48"/>
        <end position="418"/>
    </location>
</feature>
<dbReference type="InterPro" id="IPR051334">
    <property type="entry name" value="SRPK"/>
</dbReference>
<evidence type="ECO:0000256" key="4">
    <source>
        <dbReference type="ARBA" id="ARBA00022741"/>
    </source>
</evidence>
<dbReference type="GO" id="GO:0050684">
    <property type="term" value="P:regulation of mRNA processing"/>
    <property type="evidence" value="ECO:0007669"/>
    <property type="project" value="TreeGrafter"/>
</dbReference>
<evidence type="ECO:0000259" key="9">
    <source>
        <dbReference type="PROSITE" id="PS50011"/>
    </source>
</evidence>
<keyword evidence="5 10" id="KW-0418">Kinase</keyword>
<keyword evidence="4" id="KW-0547">Nucleotide-binding</keyword>
<evidence type="ECO:0000256" key="8">
    <source>
        <dbReference type="ARBA" id="ARBA00048679"/>
    </source>
</evidence>
<dbReference type="OrthoDB" id="5979581at2759"/>
<evidence type="ECO:0000256" key="1">
    <source>
        <dbReference type="ARBA" id="ARBA00012513"/>
    </source>
</evidence>
<dbReference type="PROSITE" id="PS50011">
    <property type="entry name" value="PROTEIN_KINASE_DOM"/>
    <property type="match status" value="1"/>
</dbReference>
<dbReference type="GO" id="GO:0000245">
    <property type="term" value="P:spliceosomal complex assembly"/>
    <property type="evidence" value="ECO:0007669"/>
    <property type="project" value="TreeGrafter"/>
</dbReference>
<dbReference type="Pfam" id="PF00069">
    <property type="entry name" value="Pkinase"/>
    <property type="match status" value="2"/>
</dbReference>
<proteinExistence type="predicted"/>
<dbReference type="EC" id="2.7.11.1" evidence="1"/>
<keyword evidence="2" id="KW-0723">Serine/threonine-protein kinase</keyword>
<dbReference type="GO" id="GO:0004674">
    <property type="term" value="F:protein serine/threonine kinase activity"/>
    <property type="evidence" value="ECO:0007669"/>
    <property type="project" value="UniProtKB-KW"/>
</dbReference>
<evidence type="ECO:0000256" key="7">
    <source>
        <dbReference type="ARBA" id="ARBA00047899"/>
    </source>
</evidence>
<comment type="catalytic activity">
    <reaction evidence="8">
        <text>L-seryl-[protein] + ATP = O-phospho-L-seryl-[protein] + ADP + H(+)</text>
        <dbReference type="Rhea" id="RHEA:17989"/>
        <dbReference type="Rhea" id="RHEA-COMP:9863"/>
        <dbReference type="Rhea" id="RHEA-COMP:11604"/>
        <dbReference type="ChEBI" id="CHEBI:15378"/>
        <dbReference type="ChEBI" id="CHEBI:29999"/>
        <dbReference type="ChEBI" id="CHEBI:30616"/>
        <dbReference type="ChEBI" id="CHEBI:83421"/>
        <dbReference type="ChEBI" id="CHEBI:456216"/>
        <dbReference type="EC" id="2.7.11.1"/>
    </reaction>
</comment>